<dbReference type="Gene3D" id="3.40.50.720">
    <property type="entry name" value="NAD(P)-binding Rossmann-like Domain"/>
    <property type="match status" value="1"/>
</dbReference>
<dbReference type="EMBL" id="SNSC02000005">
    <property type="protein sequence ID" value="TID24156.1"/>
    <property type="molecule type" value="Genomic_DNA"/>
</dbReference>
<keyword evidence="4 6" id="KW-0862">Zinc</keyword>
<accession>A0A4Z1PFP8</accession>
<dbReference type="InterPro" id="IPR013154">
    <property type="entry name" value="ADH-like_N"/>
</dbReference>
<dbReference type="GO" id="GO:0000721">
    <property type="term" value="F:(R,R)-butanediol dehydrogenase activity"/>
    <property type="evidence" value="ECO:0007669"/>
    <property type="project" value="TreeGrafter"/>
</dbReference>
<dbReference type="PANTHER" id="PTHR43161">
    <property type="entry name" value="SORBITOL DEHYDROGENASE"/>
    <property type="match status" value="1"/>
</dbReference>
<dbReference type="InterPro" id="IPR013149">
    <property type="entry name" value="ADH-like_C"/>
</dbReference>
<evidence type="ECO:0000256" key="2">
    <source>
        <dbReference type="ARBA" id="ARBA00008072"/>
    </source>
</evidence>
<comment type="cofactor">
    <cofactor evidence="1 6">
        <name>Zn(2+)</name>
        <dbReference type="ChEBI" id="CHEBI:29105"/>
    </cofactor>
</comment>
<reference evidence="8 9" key="1">
    <citation type="submission" date="2019-04" db="EMBL/GenBank/DDBJ databases">
        <title>High contiguity whole genome sequence and gene annotation resource for two Venturia nashicola isolates.</title>
        <authorList>
            <person name="Prokchorchik M."/>
            <person name="Won K."/>
            <person name="Lee Y."/>
            <person name="Choi E.D."/>
            <person name="Segonzac C."/>
            <person name="Sohn K.H."/>
        </authorList>
    </citation>
    <scope>NUCLEOTIDE SEQUENCE [LARGE SCALE GENOMIC DNA]</scope>
    <source>
        <strain evidence="8 9">PRI2</strain>
    </source>
</reference>
<dbReference type="GO" id="GO:0005737">
    <property type="term" value="C:cytoplasm"/>
    <property type="evidence" value="ECO:0007669"/>
    <property type="project" value="TreeGrafter"/>
</dbReference>
<dbReference type="SUPFAM" id="SSF50129">
    <property type="entry name" value="GroES-like"/>
    <property type="match status" value="1"/>
</dbReference>
<dbReference type="Pfam" id="PF08240">
    <property type="entry name" value="ADH_N"/>
    <property type="match status" value="1"/>
</dbReference>
<dbReference type="GO" id="GO:0034079">
    <property type="term" value="P:butanediol biosynthetic process"/>
    <property type="evidence" value="ECO:0007669"/>
    <property type="project" value="TreeGrafter"/>
</dbReference>
<evidence type="ECO:0000256" key="1">
    <source>
        <dbReference type="ARBA" id="ARBA00001947"/>
    </source>
</evidence>
<gene>
    <name evidence="8" type="ORF">E6O75_ATG02521</name>
</gene>
<feature type="domain" description="Enoyl reductase (ER)" evidence="7">
    <location>
        <begin position="14"/>
        <end position="353"/>
    </location>
</feature>
<dbReference type="PANTHER" id="PTHR43161:SF23">
    <property type="entry name" value="(R,R)-BUTANEDIOL DEHYDROGENASE-RELATED"/>
    <property type="match status" value="1"/>
</dbReference>
<proteinExistence type="inferred from homology"/>
<evidence type="ECO:0000256" key="6">
    <source>
        <dbReference type="RuleBase" id="RU361277"/>
    </source>
</evidence>
<dbReference type="InterPro" id="IPR036291">
    <property type="entry name" value="NAD(P)-bd_dom_sf"/>
</dbReference>
<dbReference type="InterPro" id="IPR002328">
    <property type="entry name" value="ADH_Zn_CS"/>
</dbReference>
<name>A0A4Z1PFP8_9PEZI</name>
<dbReference type="SMART" id="SM00829">
    <property type="entry name" value="PKS_ER"/>
    <property type="match status" value="1"/>
</dbReference>
<keyword evidence="9" id="KW-1185">Reference proteome</keyword>
<dbReference type="GO" id="GO:0008270">
    <property type="term" value="F:zinc ion binding"/>
    <property type="evidence" value="ECO:0007669"/>
    <property type="project" value="InterPro"/>
</dbReference>
<dbReference type="InterPro" id="IPR020843">
    <property type="entry name" value="ER"/>
</dbReference>
<evidence type="ECO:0000256" key="5">
    <source>
        <dbReference type="ARBA" id="ARBA00023002"/>
    </source>
</evidence>
<sequence length="358" mass="38296">MGETMKAVRFHGKGDLRYEQVPVPAVGKGQVKIKPSWVGICGTDLHEYLGGPNLCPTTPHPITQEKVPLTFGHEFSGIVDSVGEDVTKYKKGDRVVVQPIIYDNTCGACQAGQINCCYKGGFVGLSGYGGGLADFIVLDQAFLYHLPDNVSLEIGALVEPLAVAWHAVNMSGFEPGQSVLILGGGPIGLAVLQTLLAKGATKIIVSEPSPARKRFALSFGATHVLDPTTTNIVTSCLDLCENQGVHIVFDAAGVQSGLDTAIDAVRARGTIVNIAVWEKPCVIQPNKFVFKERKYLGIATYVDGDFESVMRAISEGRMEPGGMITKRIRLDEVEKEGFQTLVRDKAGQVKILVEVGGG</sequence>
<keyword evidence="3 6" id="KW-0479">Metal-binding</keyword>
<evidence type="ECO:0000313" key="9">
    <source>
        <dbReference type="Proteomes" id="UP000298493"/>
    </source>
</evidence>
<protein>
    <submittedName>
        <fullName evidence="8">Chlorophyll synthesis pathway protein BchC</fullName>
    </submittedName>
</protein>
<evidence type="ECO:0000313" key="8">
    <source>
        <dbReference type="EMBL" id="TID24156.1"/>
    </source>
</evidence>
<comment type="similarity">
    <text evidence="2 6">Belongs to the zinc-containing alcohol dehydrogenase family.</text>
</comment>
<evidence type="ECO:0000259" key="7">
    <source>
        <dbReference type="SMART" id="SM00829"/>
    </source>
</evidence>
<evidence type="ECO:0000256" key="3">
    <source>
        <dbReference type="ARBA" id="ARBA00022723"/>
    </source>
</evidence>
<evidence type="ECO:0000256" key="4">
    <source>
        <dbReference type="ARBA" id="ARBA00022833"/>
    </source>
</evidence>
<dbReference type="PROSITE" id="PS00059">
    <property type="entry name" value="ADH_ZINC"/>
    <property type="match status" value="1"/>
</dbReference>
<dbReference type="InterPro" id="IPR011032">
    <property type="entry name" value="GroES-like_sf"/>
</dbReference>
<dbReference type="AlphaFoldDB" id="A0A4Z1PFP8"/>
<dbReference type="Pfam" id="PF00107">
    <property type="entry name" value="ADH_zinc_N"/>
    <property type="match status" value="1"/>
</dbReference>
<dbReference type="Gene3D" id="3.90.180.10">
    <property type="entry name" value="Medium-chain alcohol dehydrogenases, catalytic domain"/>
    <property type="match status" value="1"/>
</dbReference>
<comment type="caution">
    <text evidence="8">The sequence shown here is derived from an EMBL/GenBank/DDBJ whole genome shotgun (WGS) entry which is preliminary data.</text>
</comment>
<dbReference type="STRING" id="86259.A0A4Z1PFP8"/>
<dbReference type="CDD" id="cd08233">
    <property type="entry name" value="butanediol_DH_like"/>
    <property type="match status" value="1"/>
</dbReference>
<organism evidence="8 9">
    <name type="scientific">Venturia nashicola</name>
    <dbReference type="NCBI Taxonomy" id="86259"/>
    <lineage>
        <taxon>Eukaryota</taxon>
        <taxon>Fungi</taxon>
        <taxon>Dikarya</taxon>
        <taxon>Ascomycota</taxon>
        <taxon>Pezizomycotina</taxon>
        <taxon>Dothideomycetes</taxon>
        <taxon>Pleosporomycetidae</taxon>
        <taxon>Venturiales</taxon>
        <taxon>Venturiaceae</taxon>
        <taxon>Venturia</taxon>
    </lineage>
</organism>
<dbReference type="Proteomes" id="UP000298493">
    <property type="component" value="Unassembled WGS sequence"/>
</dbReference>
<dbReference type="SUPFAM" id="SSF51735">
    <property type="entry name" value="NAD(P)-binding Rossmann-fold domains"/>
    <property type="match status" value="1"/>
</dbReference>
<keyword evidence="5" id="KW-0560">Oxidoreductase</keyword>